<accession>A0ACB9HXH1</accession>
<evidence type="ECO:0000313" key="1">
    <source>
        <dbReference type="EMBL" id="KAI3800181.1"/>
    </source>
</evidence>
<sequence length="634" mass="71652">MKSDEGTDSLDTFIRQAVGKEPLFSFSRTGDSPTQWIQLLHTFDQPDLPGWPLLAPMKVQLQKCDKCSREFCSTINYRRHIRVHRRSMNFHKEPQKYRDLLGAFWDKLNDDEAKDIMSFKDVTLEEVPGSSIVKNIAANLRKPIFLSLPQVYVKAGSALVDIIQGRLSMLSISSQELFSVLDDASERTFLCAGTAESLKKYVFDGEAGKIGLEMKNLIACTSFLVEQKLVKAWLADKDAEALRCQKLLVEEEEAAQRRQAELLERKRQRKIRQKEQRARDQSNGVKVELSAASDIFQSIPSAENSIHQISPEIDHLIPDGNIAFPSDLIQLSSNEETLDHSDSAVNEQQKMNNSSQHFIARWQVPKSQRNGRNGRHNNQNGNFVKWEPTHKHREQRVNNGGKIWTKKPKPENGVKSRVHNDANNQTEENSCQLMIGSISVTVRNSTSQQQVNSSVAEFQENDNTENKTKSGQNVLNRSNLKLWRTRHDNRGQLADVSKSQMLEEDVTSARGVDQTLTTESRHQSLDLNGNDSDDISVSNIQVEGADKLMHLSIDAAKDFLSQRWKEAVSGEHVELVLTTAAEPAVQVDVQDHHPESADSSLKGQVGDANVKPRFRTKPDKSMKTKYIPKQRPVF</sequence>
<organism evidence="1 2">
    <name type="scientific">Smallanthus sonchifolius</name>
    <dbReference type="NCBI Taxonomy" id="185202"/>
    <lineage>
        <taxon>Eukaryota</taxon>
        <taxon>Viridiplantae</taxon>
        <taxon>Streptophyta</taxon>
        <taxon>Embryophyta</taxon>
        <taxon>Tracheophyta</taxon>
        <taxon>Spermatophyta</taxon>
        <taxon>Magnoliopsida</taxon>
        <taxon>eudicotyledons</taxon>
        <taxon>Gunneridae</taxon>
        <taxon>Pentapetalae</taxon>
        <taxon>asterids</taxon>
        <taxon>campanulids</taxon>
        <taxon>Asterales</taxon>
        <taxon>Asteraceae</taxon>
        <taxon>Asteroideae</taxon>
        <taxon>Heliantheae alliance</taxon>
        <taxon>Millerieae</taxon>
        <taxon>Smallanthus</taxon>
    </lineage>
</organism>
<proteinExistence type="predicted"/>
<reference evidence="1 2" key="2">
    <citation type="journal article" date="2022" name="Mol. Ecol. Resour.">
        <title>The genomes of chicory, endive, great burdock and yacon provide insights into Asteraceae paleo-polyploidization history and plant inulin production.</title>
        <authorList>
            <person name="Fan W."/>
            <person name="Wang S."/>
            <person name="Wang H."/>
            <person name="Wang A."/>
            <person name="Jiang F."/>
            <person name="Liu H."/>
            <person name="Zhao H."/>
            <person name="Xu D."/>
            <person name="Zhang Y."/>
        </authorList>
    </citation>
    <scope>NUCLEOTIDE SEQUENCE [LARGE SCALE GENOMIC DNA]</scope>
    <source>
        <strain evidence="2">cv. Yunnan</strain>
        <tissue evidence="1">Leaves</tissue>
    </source>
</reference>
<keyword evidence="2" id="KW-1185">Reference proteome</keyword>
<comment type="caution">
    <text evidence="1">The sequence shown here is derived from an EMBL/GenBank/DDBJ whole genome shotgun (WGS) entry which is preliminary data.</text>
</comment>
<dbReference type="EMBL" id="CM042028">
    <property type="protein sequence ID" value="KAI3800181.1"/>
    <property type="molecule type" value="Genomic_DNA"/>
</dbReference>
<gene>
    <name evidence="1" type="ORF">L1987_35491</name>
</gene>
<name>A0ACB9HXH1_9ASTR</name>
<dbReference type="Proteomes" id="UP001056120">
    <property type="component" value="Linkage Group LG11"/>
</dbReference>
<reference evidence="2" key="1">
    <citation type="journal article" date="2022" name="Mol. Ecol. Resour.">
        <title>The genomes of chicory, endive, great burdock and yacon provide insights into Asteraceae palaeo-polyploidization history and plant inulin production.</title>
        <authorList>
            <person name="Fan W."/>
            <person name="Wang S."/>
            <person name="Wang H."/>
            <person name="Wang A."/>
            <person name="Jiang F."/>
            <person name="Liu H."/>
            <person name="Zhao H."/>
            <person name="Xu D."/>
            <person name="Zhang Y."/>
        </authorList>
    </citation>
    <scope>NUCLEOTIDE SEQUENCE [LARGE SCALE GENOMIC DNA]</scope>
    <source>
        <strain evidence="2">cv. Yunnan</strain>
    </source>
</reference>
<protein>
    <submittedName>
        <fullName evidence="1">Uncharacterized protein</fullName>
    </submittedName>
</protein>
<evidence type="ECO:0000313" key="2">
    <source>
        <dbReference type="Proteomes" id="UP001056120"/>
    </source>
</evidence>